<dbReference type="Gene3D" id="3.40.190.10">
    <property type="entry name" value="Periplasmic binding protein-like II"/>
    <property type="match status" value="2"/>
</dbReference>
<keyword evidence="2 6" id="KW-0732">Signal</keyword>
<dbReference type="PANTHER" id="PTHR43649:SF33">
    <property type="entry name" value="POLYGALACTURONAN_RHAMNOGALACTURONAN-BINDING PROTEIN YTCQ"/>
    <property type="match status" value="1"/>
</dbReference>
<keyword evidence="5" id="KW-0449">Lipoprotein</keyword>
<evidence type="ECO:0000256" key="6">
    <source>
        <dbReference type="SAM" id="SignalP"/>
    </source>
</evidence>
<keyword evidence="8" id="KW-1185">Reference proteome</keyword>
<evidence type="ECO:0000256" key="3">
    <source>
        <dbReference type="ARBA" id="ARBA00023136"/>
    </source>
</evidence>
<feature type="chain" id="PRO_5047211478" evidence="6">
    <location>
        <begin position="21"/>
        <end position="439"/>
    </location>
</feature>
<dbReference type="InterPro" id="IPR006059">
    <property type="entry name" value="SBP"/>
</dbReference>
<accession>A0ABS2UMN2</accession>
<dbReference type="PANTHER" id="PTHR43649">
    <property type="entry name" value="ARABINOSE-BINDING PROTEIN-RELATED"/>
    <property type="match status" value="1"/>
</dbReference>
<protein>
    <submittedName>
        <fullName evidence="7">Carbohydrate ABC transporter substrate-binding protein</fullName>
    </submittedName>
</protein>
<dbReference type="PROSITE" id="PS51257">
    <property type="entry name" value="PROKAR_LIPOPROTEIN"/>
    <property type="match status" value="1"/>
</dbReference>
<reference evidence="7 8" key="1">
    <citation type="journal article" date="2016" name="Arch. Microbiol.">
        <title>Streptomyces zhihengii sp. nov., isolated from rhizospheric soil of Psammosilene tunicoides.</title>
        <authorList>
            <person name="Huang M.J."/>
            <person name="Fei J.J."/>
            <person name="Salam N."/>
            <person name="Kim C.J."/>
            <person name="Hozzein W.N."/>
            <person name="Xiao M."/>
            <person name="Huang H.Q."/>
            <person name="Li W.J."/>
        </authorList>
    </citation>
    <scope>NUCLEOTIDE SEQUENCE [LARGE SCALE GENOMIC DNA]</scope>
    <source>
        <strain evidence="7 8">YIM T102</strain>
    </source>
</reference>
<evidence type="ECO:0000256" key="4">
    <source>
        <dbReference type="ARBA" id="ARBA00023139"/>
    </source>
</evidence>
<gene>
    <name evidence="7" type="ORF">JE024_08470</name>
</gene>
<dbReference type="SUPFAM" id="SSF53850">
    <property type="entry name" value="Periplasmic binding protein-like II"/>
    <property type="match status" value="1"/>
</dbReference>
<name>A0ABS2UMN2_9ACTN</name>
<keyword evidence="3" id="KW-0472">Membrane</keyword>
<keyword evidence="4" id="KW-0564">Palmitate</keyword>
<feature type="signal peptide" evidence="6">
    <location>
        <begin position="1"/>
        <end position="20"/>
    </location>
</feature>
<organism evidence="7 8">
    <name type="scientific">Streptomyces zhihengii</name>
    <dbReference type="NCBI Taxonomy" id="1818004"/>
    <lineage>
        <taxon>Bacteria</taxon>
        <taxon>Bacillati</taxon>
        <taxon>Actinomycetota</taxon>
        <taxon>Actinomycetes</taxon>
        <taxon>Kitasatosporales</taxon>
        <taxon>Streptomycetaceae</taxon>
        <taxon>Streptomyces</taxon>
    </lineage>
</organism>
<dbReference type="RefSeq" id="WP_205373017.1">
    <property type="nucleotide sequence ID" value="NZ_JAFEJA010000001.1"/>
</dbReference>
<keyword evidence="1" id="KW-1003">Cell membrane</keyword>
<dbReference type="Pfam" id="PF01547">
    <property type="entry name" value="SBP_bac_1"/>
    <property type="match status" value="1"/>
</dbReference>
<evidence type="ECO:0000313" key="8">
    <source>
        <dbReference type="Proteomes" id="UP000664109"/>
    </source>
</evidence>
<evidence type="ECO:0000256" key="2">
    <source>
        <dbReference type="ARBA" id="ARBA00022729"/>
    </source>
</evidence>
<evidence type="ECO:0000256" key="5">
    <source>
        <dbReference type="ARBA" id="ARBA00023288"/>
    </source>
</evidence>
<evidence type="ECO:0000256" key="1">
    <source>
        <dbReference type="ARBA" id="ARBA00022475"/>
    </source>
</evidence>
<dbReference type="InterPro" id="IPR050490">
    <property type="entry name" value="Bact_solute-bd_prot1"/>
</dbReference>
<dbReference type="EMBL" id="JAFEJA010000001">
    <property type="protein sequence ID" value="MBM9618786.1"/>
    <property type="molecule type" value="Genomic_DNA"/>
</dbReference>
<sequence length="439" mass="46461">MGKTRALVSACAGAALIAVAGCGGGPATDGDASGPDDDPGALSGTITVLTQRTDLVDDGSMAAYATEFNRVHPGVTVRFEGITDYEGDVRARMDTGEYGDVLMIPGSVAKNDYPEFFAPLGEASDLSETYRFTDKSEVGGKVYGLAQFGTANGFVHNRAVWREAGVTAWPGTAREFLDALQAIKDTTDATPYYTNYKDGWPLVQWTANTGSVSCDGGAGDALAGPVSPWGSGGELGVVDGLLHDIVEDGLAEEDPTATDWEESKKLLAEGRIGTMMLGSWSITQMQKAAEEAGGLASDIGFLPFPARKAGTFCATLVSDYQQAVSIHSEHQEAARAWIDWFTDESGYSEKEGAVPTSRSAPMPPSLKDFVDGEVTFVERSEARTATVNAVDEAAGIGLNEPGYRRKLIDIARGAREGSRDDYFAGLDKRWDEAAETAGL</sequence>
<comment type="caution">
    <text evidence="7">The sequence shown here is derived from an EMBL/GenBank/DDBJ whole genome shotgun (WGS) entry which is preliminary data.</text>
</comment>
<dbReference type="Proteomes" id="UP000664109">
    <property type="component" value="Unassembled WGS sequence"/>
</dbReference>
<proteinExistence type="predicted"/>
<evidence type="ECO:0000313" key="7">
    <source>
        <dbReference type="EMBL" id="MBM9618786.1"/>
    </source>
</evidence>